<sequence length="121" mass="14165">MEPPPLPGSPNVYPTSSFSYVDSKTPLKNIDQVRGKLDYETGVVKYWNHKLMKVEKELVDLNGKANKALYHASKERITSLNFELWQKRQGHIESYERSREGKVELEKKRNKGFKYSHRLVK</sequence>
<proteinExistence type="predicted"/>
<keyword evidence="2" id="KW-1185">Reference proteome</keyword>
<protein>
    <submittedName>
        <fullName evidence="1">Uncharacterized protein</fullName>
    </submittedName>
</protein>
<dbReference type="EMBL" id="RDQH01000342">
    <property type="protein sequence ID" value="RXH71417.1"/>
    <property type="molecule type" value="Genomic_DNA"/>
</dbReference>
<gene>
    <name evidence="1" type="ORF">DVH24_018772</name>
</gene>
<comment type="caution">
    <text evidence="1">The sequence shown here is derived from an EMBL/GenBank/DDBJ whole genome shotgun (WGS) entry which is preliminary data.</text>
</comment>
<name>A0A498HPS3_MALDO</name>
<dbReference type="AlphaFoldDB" id="A0A498HPS3"/>
<evidence type="ECO:0000313" key="2">
    <source>
        <dbReference type="Proteomes" id="UP000290289"/>
    </source>
</evidence>
<accession>A0A498HPS3</accession>
<reference evidence="1 2" key="1">
    <citation type="submission" date="2018-10" db="EMBL/GenBank/DDBJ databases">
        <title>A high-quality apple genome assembly.</title>
        <authorList>
            <person name="Hu J."/>
        </authorList>
    </citation>
    <scope>NUCLEOTIDE SEQUENCE [LARGE SCALE GENOMIC DNA]</scope>
    <source>
        <strain evidence="2">cv. HFTH1</strain>
        <tissue evidence="1">Young leaf</tissue>
    </source>
</reference>
<organism evidence="1 2">
    <name type="scientific">Malus domestica</name>
    <name type="common">Apple</name>
    <name type="synonym">Pyrus malus</name>
    <dbReference type="NCBI Taxonomy" id="3750"/>
    <lineage>
        <taxon>Eukaryota</taxon>
        <taxon>Viridiplantae</taxon>
        <taxon>Streptophyta</taxon>
        <taxon>Embryophyta</taxon>
        <taxon>Tracheophyta</taxon>
        <taxon>Spermatophyta</taxon>
        <taxon>Magnoliopsida</taxon>
        <taxon>eudicotyledons</taxon>
        <taxon>Gunneridae</taxon>
        <taxon>Pentapetalae</taxon>
        <taxon>rosids</taxon>
        <taxon>fabids</taxon>
        <taxon>Rosales</taxon>
        <taxon>Rosaceae</taxon>
        <taxon>Amygdaloideae</taxon>
        <taxon>Maleae</taxon>
        <taxon>Malus</taxon>
    </lineage>
</organism>
<evidence type="ECO:0000313" key="1">
    <source>
        <dbReference type="EMBL" id="RXH71417.1"/>
    </source>
</evidence>
<dbReference type="Proteomes" id="UP000290289">
    <property type="component" value="Chromosome 16"/>
</dbReference>